<feature type="non-terminal residue" evidence="1">
    <location>
        <position position="59"/>
    </location>
</feature>
<dbReference type="EMBL" id="JAAGUZ010000300">
    <property type="protein sequence ID" value="NEW48413.1"/>
    <property type="molecule type" value="Genomic_DNA"/>
</dbReference>
<reference evidence="1 2" key="1">
    <citation type="submission" date="2020-01" db="EMBL/GenBank/DDBJ databases">
        <title>Genetics and antimicrobial susceptibilities of Nocardia species isolated from the soil; a comparison with species isolated from humans.</title>
        <authorList>
            <person name="Carrasco G."/>
            <person name="Monzon S."/>
            <person name="Sansegundo M."/>
            <person name="Garcia E."/>
            <person name="Garrido N."/>
            <person name="Medina M.J."/>
            <person name="Villalon P."/>
            <person name="Ramirez-Arocha A.C."/>
            <person name="Jimenez P."/>
            <person name="Cuesta I."/>
            <person name="Valdezate S."/>
        </authorList>
    </citation>
    <scope>NUCLEOTIDE SEQUENCE [LARGE SCALE GENOMIC DNA]</scope>
    <source>
        <strain evidence="1 2">CNM20110639</strain>
    </source>
</reference>
<gene>
    <name evidence="1" type="ORF">GV789_29125</name>
</gene>
<protein>
    <submittedName>
        <fullName evidence="1">Uncharacterized protein</fullName>
    </submittedName>
</protein>
<accession>A0A6P1DIP8</accession>
<evidence type="ECO:0000313" key="1">
    <source>
        <dbReference type="EMBL" id="NEW48413.1"/>
    </source>
</evidence>
<proteinExistence type="predicted"/>
<evidence type="ECO:0000313" key="2">
    <source>
        <dbReference type="Proteomes" id="UP000468928"/>
    </source>
</evidence>
<comment type="caution">
    <text evidence="1">The sequence shown here is derived from an EMBL/GenBank/DDBJ whole genome shotgun (WGS) entry which is preliminary data.</text>
</comment>
<name>A0A6P1DIP8_9NOCA</name>
<sequence>MTKLKTWFNANRYFGLGIIGAALHDIGEVVGNGGVGLGDPVTLEAGAVARLQSHIAGTE</sequence>
<dbReference type="Proteomes" id="UP000468928">
    <property type="component" value="Unassembled WGS sequence"/>
</dbReference>
<organism evidence="1 2">
    <name type="scientific">Nocardia cyriacigeorgica</name>
    <dbReference type="NCBI Taxonomy" id="135487"/>
    <lineage>
        <taxon>Bacteria</taxon>
        <taxon>Bacillati</taxon>
        <taxon>Actinomycetota</taxon>
        <taxon>Actinomycetes</taxon>
        <taxon>Mycobacteriales</taxon>
        <taxon>Nocardiaceae</taxon>
        <taxon>Nocardia</taxon>
    </lineage>
</organism>
<dbReference type="AlphaFoldDB" id="A0A6P1DIP8"/>